<name>A0ABQ7V1Q9_SOLTU</name>
<sequence length="162" mass="18311">MTESESISDFSSRLMAIVNQLSKYGKGVDDVHVVEKILRSLKPKFDYVVCPIEQSKYLYSITALKVKKVTKEMDNGEVVETMEEEKVISTNSIIKIKVTGHSELMAVVNKEVEDVEPIKKANLVDNNKDEDESTLLMSLKEEDTDDYNSWYLQNGASNHICG</sequence>
<dbReference type="Proteomes" id="UP000826656">
    <property type="component" value="Unassembled WGS sequence"/>
</dbReference>
<gene>
    <name evidence="1" type="ORF">KY290_021171</name>
</gene>
<comment type="caution">
    <text evidence="1">The sequence shown here is derived from an EMBL/GenBank/DDBJ whole genome shotgun (WGS) entry which is preliminary data.</text>
</comment>
<dbReference type="Pfam" id="PF14223">
    <property type="entry name" value="Retrotran_gag_2"/>
    <property type="match status" value="1"/>
</dbReference>
<evidence type="ECO:0000313" key="1">
    <source>
        <dbReference type="EMBL" id="KAH0757678.1"/>
    </source>
</evidence>
<evidence type="ECO:0000313" key="2">
    <source>
        <dbReference type="Proteomes" id="UP000826656"/>
    </source>
</evidence>
<dbReference type="PANTHER" id="PTHR35317:SF28">
    <property type="entry name" value="ZINC FINGER, CCHC-TYPE, RIBONUCLEASE H-LIKE DOMAIN, GAG-PRE-INTEGRASE DOMAIN PROTEIN-RELATED"/>
    <property type="match status" value="1"/>
</dbReference>
<keyword evidence="2" id="KW-1185">Reference proteome</keyword>
<accession>A0ABQ7V1Q9</accession>
<dbReference type="PANTHER" id="PTHR35317">
    <property type="entry name" value="OS04G0629600 PROTEIN"/>
    <property type="match status" value="1"/>
</dbReference>
<protein>
    <submittedName>
        <fullName evidence="1">Uncharacterized protein</fullName>
    </submittedName>
</protein>
<dbReference type="EMBL" id="JAIVGD010000015">
    <property type="protein sequence ID" value="KAH0757678.1"/>
    <property type="molecule type" value="Genomic_DNA"/>
</dbReference>
<reference evidence="1 2" key="1">
    <citation type="journal article" date="2021" name="bioRxiv">
        <title>Chromosome-scale and haplotype-resolved genome assembly of a tetraploid potato cultivar.</title>
        <authorList>
            <person name="Sun H."/>
            <person name="Jiao W.-B."/>
            <person name="Krause K."/>
            <person name="Campoy J.A."/>
            <person name="Goel M."/>
            <person name="Folz-Donahue K."/>
            <person name="Kukat C."/>
            <person name="Huettel B."/>
            <person name="Schneeberger K."/>
        </authorList>
    </citation>
    <scope>NUCLEOTIDE SEQUENCE [LARGE SCALE GENOMIC DNA]</scope>
    <source>
        <strain evidence="1">SolTubOtavaFocal</strain>
        <tissue evidence="1">Leaves</tissue>
    </source>
</reference>
<proteinExistence type="predicted"/>
<organism evidence="1 2">
    <name type="scientific">Solanum tuberosum</name>
    <name type="common">Potato</name>
    <dbReference type="NCBI Taxonomy" id="4113"/>
    <lineage>
        <taxon>Eukaryota</taxon>
        <taxon>Viridiplantae</taxon>
        <taxon>Streptophyta</taxon>
        <taxon>Embryophyta</taxon>
        <taxon>Tracheophyta</taxon>
        <taxon>Spermatophyta</taxon>
        <taxon>Magnoliopsida</taxon>
        <taxon>eudicotyledons</taxon>
        <taxon>Gunneridae</taxon>
        <taxon>Pentapetalae</taxon>
        <taxon>asterids</taxon>
        <taxon>lamiids</taxon>
        <taxon>Solanales</taxon>
        <taxon>Solanaceae</taxon>
        <taxon>Solanoideae</taxon>
        <taxon>Solaneae</taxon>
        <taxon>Solanum</taxon>
    </lineage>
</organism>